<dbReference type="EMBL" id="CP039351">
    <property type="protein sequence ID" value="QCE00233.1"/>
    <property type="molecule type" value="Genomic_DNA"/>
</dbReference>
<organism evidence="1 2">
    <name type="scientific">Vigna unguiculata</name>
    <name type="common">Cowpea</name>
    <dbReference type="NCBI Taxonomy" id="3917"/>
    <lineage>
        <taxon>Eukaryota</taxon>
        <taxon>Viridiplantae</taxon>
        <taxon>Streptophyta</taxon>
        <taxon>Embryophyta</taxon>
        <taxon>Tracheophyta</taxon>
        <taxon>Spermatophyta</taxon>
        <taxon>Magnoliopsida</taxon>
        <taxon>eudicotyledons</taxon>
        <taxon>Gunneridae</taxon>
        <taxon>Pentapetalae</taxon>
        <taxon>rosids</taxon>
        <taxon>fabids</taxon>
        <taxon>Fabales</taxon>
        <taxon>Fabaceae</taxon>
        <taxon>Papilionoideae</taxon>
        <taxon>50 kb inversion clade</taxon>
        <taxon>NPAAA clade</taxon>
        <taxon>indigoferoid/millettioid clade</taxon>
        <taxon>Phaseoleae</taxon>
        <taxon>Vigna</taxon>
    </lineage>
</organism>
<name>A0A4D6MFN4_VIGUN</name>
<dbReference type="Proteomes" id="UP000501690">
    <property type="component" value="Linkage Group LG7"/>
</dbReference>
<gene>
    <name evidence="1" type="ORF">DEO72_LG7g1521</name>
</gene>
<keyword evidence="2" id="KW-1185">Reference proteome</keyword>
<dbReference type="AlphaFoldDB" id="A0A4D6MFN4"/>
<evidence type="ECO:0000313" key="2">
    <source>
        <dbReference type="Proteomes" id="UP000501690"/>
    </source>
</evidence>
<reference evidence="1 2" key="1">
    <citation type="submission" date="2019-04" db="EMBL/GenBank/DDBJ databases">
        <title>An improved genome assembly and genetic linkage map for asparagus bean, Vigna unguiculata ssp. sesquipedialis.</title>
        <authorList>
            <person name="Xia Q."/>
            <person name="Zhang R."/>
            <person name="Dong Y."/>
        </authorList>
    </citation>
    <scope>NUCLEOTIDE SEQUENCE [LARGE SCALE GENOMIC DNA]</scope>
    <source>
        <tissue evidence="1">Leaf</tissue>
    </source>
</reference>
<protein>
    <submittedName>
        <fullName evidence="1">Uncharacterized protein</fullName>
    </submittedName>
</protein>
<proteinExistence type="predicted"/>
<evidence type="ECO:0000313" key="1">
    <source>
        <dbReference type="EMBL" id="QCE00233.1"/>
    </source>
</evidence>
<sequence>MAHIHVEESILSPLLVVTNAINDAHPFQRYRAPLGTPLEDRHEAQPCIQYLTFVGKLLWAISSAESSLVSVTSIGIPPHRPIGHYPHPLTFHSHYLNQTKTYYRYH</sequence>
<accession>A0A4D6MFN4</accession>